<comment type="caution">
    <text evidence="1">The sequence shown here is derived from an EMBL/GenBank/DDBJ whole genome shotgun (WGS) entry which is preliminary data.</text>
</comment>
<gene>
    <name evidence="1" type="ORF">J2Y69_001718</name>
</gene>
<dbReference type="NCBIfam" id="TIGR01869">
    <property type="entry name" value="casC_Cse4"/>
    <property type="match status" value="1"/>
</dbReference>
<proteinExistence type="predicted"/>
<name>A0ABU1SBX7_9MICO</name>
<dbReference type="EMBL" id="JAVDUM010000006">
    <property type="protein sequence ID" value="MDR6867119.1"/>
    <property type="molecule type" value="Genomic_DNA"/>
</dbReference>
<dbReference type="Proteomes" id="UP001259347">
    <property type="component" value="Unassembled WGS sequence"/>
</dbReference>
<keyword evidence="2" id="KW-1185">Reference proteome</keyword>
<reference evidence="1 2" key="1">
    <citation type="submission" date="2023-07" db="EMBL/GenBank/DDBJ databases">
        <title>Sorghum-associated microbial communities from plants grown in Nebraska, USA.</title>
        <authorList>
            <person name="Schachtman D."/>
        </authorList>
    </citation>
    <scope>NUCLEOTIDE SEQUENCE [LARGE SCALE GENOMIC DNA]</scope>
    <source>
        <strain evidence="1 2">2980</strain>
    </source>
</reference>
<organism evidence="1 2">
    <name type="scientific">Microbacterium resistens</name>
    <dbReference type="NCBI Taxonomy" id="156977"/>
    <lineage>
        <taxon>Bacteria</taxon>
        <taxon>Bacillati</taxon>
        <taxon>Actinomycetota</taxon>
        <taxon>Actinomycetes</taxon>
        <taxon>Micrococcales</taxon>
        <taxon>Microbacteriaceae</taxon>
        <taxon>Microbacterium</taxon>
    </lineage>
</organism>
<sequence length="379" mass="40582">MSRTIIDINILQTVPPSNLNRDDTGSPKTAIYGGVSRARVSSQAWKRATRKDFESRLDRSELGTRTKRVVELLAERIVETDRSITPERAEELATLAFPAAGIKLSAPRRSTKENPLPEESGYLLFLSSRQIDRLAAAAIEANGSDDAAAALKAAGLKKSLDLDHSVDLALFGRMVADASDLNVDAAAQVAHAISVHSAATEFDYFTAVDDHKNADDEEDAGAGMIGVVEFTSSTLYRYATVDGNRLLENLGDARATRRAVEAFVQSFSRSLPSGKQNTFANRTLPDAIVISVRDTQSVNLVGAFEEAITDQQRLKRASTALAEHAAAVDEAYGTTPVATWVVRAAPGAAALDALGERVSLDEAVSRLGDVVAERLQASS</sequence>
<protein>
    <submittedName>
        <fullName evidence="1">CRISPR system Cascade subunit CasC</fullName>
    </submittedName>
</protein>
<accession>A0ABU1SBX7</accession>
<evidence type="ECO:0000313" key="1">
    <source>
        <dbReference type="EMBL" id="MDR6867119.1"/>
    </source>
</evidence>
<evidence type="ECO:0000313" key="2">
    <source>
        <dbReference type="Proteomes" id="UP001259347"/>
    </source>
</evidence>
<dbReference type="RefSeq" id="WP_310019600.1">
    <property type="nucleotide sequence ID" value="NZ_JAVDUM010000006.1"/>
</dbReference>
<dbReference type="InterPro" id="IPR010148">
    <property type="entry name" value="CRISPR-assoc_prot_CT1975"/>
</dbReference>
<dbReference type="Pfam" id="PF09344">
    <property type="entry name" value="Cas_CT1975"/>
    <property type="match status" value="1"/>
</dbReference>